<dbReference type="AlphaFoldDB" id="A7SLY0"/>
<organism evidence="4 5">
    <name type="scientific">Nematostella vectensis</name>
    <name type="common">Starlet sea anemone</name>
    <dbReference type="NCBI Taxonomy" id="45351"/>
    <lineage>
        <taxon>Eukaryota</taxon>
        <taxon>Metazoa</taxon>
        <taxon>Cnidaria</taxon>
        <taxon>Anthozoa</taxon>
        <taxon>Hexacorallia</taxon>
        <taxon>Actiniaria</taxon>
        <taxon>Edwardsiidae</taxon>
        <taxon>Nematostella</taxon>
    </lineage>
</organism>
<dbReference type="Proteomes" id="UP000001593">
    <property type="component" value="Unassembled WGS sequence"/>
</dbReference>
<gene>
    <name evidence="4" type="ORF">NEMVEDRAFT_v1g246103</name>
</gene>
<dbReference type="HOGENOM" id="CLU_026189_0_0_1"/>
<dbReference type="GO" id="GO:0042826">
    <property type="term" value="F:histone deacetylase binding"/>
    <property type="evidence" value="ECO:0000318"/>
    <property type="project" value="GO_Central"/>
</dbReference>
<evidence type="ECO:0000256" key="3">
    <source>
        <dbReference type="ARBA" id="ARBA00022691"/>
    </source>
</evidence>
<keyword evidence="5" id="KW-1185">Reference proteome</keyword>
<dbReference type="GO" id="GO:0005634">
    <property type="term" value="C:nucleus"/>
    <property type="evidence" value="ECO:0000318"/>
    <property type="project" value="GO_Central"/>
</dbReference>
<evidence type="ECO:0000313" key="4">
    <source>
        <dbReference type="EMBL" id="EDO35263.1"/>
    </source>
</evidence>
<evidence type="ECO:0000256" key="1">
    <source>
        <dbReference type="ARBA" id="ARBA00022603"/>
    </source>
</evidence>
<dbReference type="InterPro" id="IPR052097">
    <property type="entry name" value="SET-MYND_domain_protein"/>
</dbReference>
<evidence type="ECO:0000256" key="2">
    <source>
        <dbReference type="ARBA" id="ARBA00022679"/>
    </source>
</evidence>
<accession>A7SLY0</accession>
<keyword evidence="1" id="KW-0489">Methyltransferase</keyword>
<dbReference type="GO" id="GO:0005737">
    <property type="term" value="C:cytoplasm"/>
    <property type="evidence" value="ECO:0000318"/>
    <property type="project" value="GO_Central"/>
</dbReference>
<dbReference type="GO" id="GO:0032259">
    <property type="term" value="P:methylation"/>
    <property type="evidence" value="ECO:0007669"/>
    <property type="project" value="UniProtKB-KW"/>
</dbReference>
<keyword evidence="3" id="KW-0949">S-adenosyl-L-methionine</keyword>
<evidence type="ECO:0000313" key="5">
    <source>
        <dbReference type="Proteomes" id="UP000001593"/>
    </source>
</evidence>
<dbReference type="OMA" id="CLNAMRD"/>
<dbReference type="PANTHER" id="PTHR46165">
    <property type="entry name" value="SET AND MYND DOMAIN-CONTAINING PROTEIN 4"/>
    <property type="match status" value="1"/>
</dbReference>
<dbReference type="eggNOG" id="ENOG502S4EW">
    <property type="taxonomic scope" value="Eukaryota"/>
</dbReference>
<protein>
    <submittedName>
        <fullName evidence="4">Uncharacterized protein</fullName>
    </submittedName>
</protein>
<dbReference type="GO" id="GO:0008168">
    <property type="term" value="F:methyltransferase activity"/>
    <property type="evidence" value="ECO:0007669"/>
    <property type="project" value="UniProtKB-KW"/>
</dbReference>
<dbReference type="InParanoid" id="A7SLY0"/>
<dbReference type="PANTHER" id="PTHR46165:SF7">
    <property type="entry name" value="SET AND MYND DOMAIN-CONTAINING PROTEIN 4"/>
    <property type="match status" value="1"/>
</dbReference>
<sequence>MSTSTSLSAREKGNDFFKKAGVEGLAPILQEARLLDALKSYNQANQLARSDSELASAFKNIAITNFKLAQISLGKLNKENKAIAHHYQQSIRYFNGAFRAGETCKDFNWRSHILSSLAECLEESIAWTDDLKSYEERLQTLQFLGQDLTIPQIAVEFQLKQAKFIFHDGAMELQSGDYKICLSRMKDCYFHLEEAKRLQHNSSDIDRNQEIAVLEQDIIYLRTTAESMQAREHGNQLLEIAVKEEEELNMDLIWDVIDWFKQATIFARELDLEQEAIALSRLGYVYDQIIKQESKAKTYFMRALQLADSLKPRTFATEAWFVCCVTTLKRYQDEVRQREEKEYLDSKKPVLEELKEELAELDEHENGTDLGLLKFVYTKYPPKARAWKKPEDMDKWETEEIEIGHEQLKSLLRRAVLVYHPDTVDEAKHGKKWKVLSEEIAKHLTQRYERLK</sequence>
<dbReference type="PhylomeDB" id="A7SLY0"/>
<name>A7SLY0_NEMVE</name>
<dbReference type="EMBL" id="DS469703">
    <property type="protein sequence ID" value="EDO35263.1"/>
    <property type="molecule type" value="Genomic_DNA"/>
</dbReference>
<reference evidence="4 5" key="1">
    <citation type="journal article" date="2007" name="Science">
        <title>Sea anemone genome reveals ancestral eumetazoan gene repertoire and genomic organization.</title>
        <authorList>
            <person name="Putnam N.H."/>
            <person name="Srivastava M."/>
            <person name="Hellsten U."/>
            <person name="Dirks B."/>
            <person name="Chapman J."/>
            <person name="Salamov A."/>
            <person name="Terry A."/>
            <person name="Shapiro H."/>
            <person name="Lindquist E."/>
            <person name="Kapitonov V.V."/>
            <person name="Jurka J."/>
            <person name="Genikhovich G."/>
            <person name="Grigoriev I.V."/>
            <person name="Lucas S.M."/>
            <person name="Steele R.E."/>
            <person name="Finnerty J.R."/>
            <person name="Technau U."/>
            <person name="Martindale M.Q."/>
            <person name="Rokhsar D.S."/>
        </authorList>
    </citation>
    <scope>NUCLEOTIDE SEQUENCE [LARGE SCALE GENOMIC DNA]</scope>
    <source>
        <strain evidence="5">CH2 X CH6</strain>
    </source>
</reference>
<proteinExistence type="predicted"/>
<keyword evidence="2" id="KW-0808">Transferase</keyword>